<sequence length="88" mass="9812">KNRHILCQLNEDHLARESLIELDVLLEDNKGEIGIDSQLKDNEIDSAKGGIGIDSQLGDDEGGILEDNKGQLESWTEDILKIEEINNQ</sequence>
<keyword evidence="2" id="KW-1185">Reference proteome</keyword>
<accession>A0A9N9HKZ7</accession>
<dbReference type="AlphaFoldDB" id="A0A9N9HKZ7"/>
<name>A0A9N9HKZ7_9GLOM</name>
<organism evidence="1 2">
    <name type="scientific">Racocetra fulgida</name>
    <dbReference type="NCBI Taxonomy" id="60492"/>
    <lineage>
        <taxon>Eukaryota</taxon>
        <taxon>Fungi</taxon>
        <taxon>Fungi incertae sedis</taxon>
        <taxon>Mucoromycota</taxon>
        <taxon>Glomeromycotina</taxon>
        <taxon>Glomeromycetes</taxon>
        <taxon>Diversisporales</taxon>
        <taxon>Gigasporaceae</taxon>
        <taxon>Racocetra</taxon>
    </lineage>
</organism>
<comment type="caution">
    <text evidence="1">The sequence shown here is derived from an EMBL/GenBank/DDBJ whole genome shotgun (WGS) entry which is preliminary data.</text>
</comment>
<reference evidence="1" key="1">
    <citation type="submission" date="2021-06" db="EMBL/GenBank/DDBJ databases">
        <authorList>
            <person name="Kallberg Y."/>
            <person name="Tangrot J."/>
            <person name="Rosling A."/>
        </authorList>
    </citation>
    <scope>NUCLEOTIDE SEQUENCE</scope>
    <source>
        <strain evidence="1">IN212</strain>
    </source>
</reference>
<proteinExistence type="predicted"/>
<dbReference type="Proteomes" id="UP000789396">
    <property type="component" value="Unassembled WGS sequence"/>
</dbReference>
<feature type="non-terminal residue" evidence="1">
    <location>
        <position position="88"/>
    </location>
</feature>
<protein>
    <submittedName>
        <fullName evidence="1">4715_t:CDS:1</fullName>
    </submittedName>
</protein>
<gene>
    <name evidence="1" type="ORF">RFULGI_LOCUS10090</name>
</gene>
<evidence type="ECO:0000313" key="1">
    <source>
        <dbReference type="EMBL" id="CAG8693187.1"/>
    </source>
</evidence>
<feature type="non-terminal residue" evidence="1">
    <location>
        <position position="1"/>
    </location>
</feature>
<dbReference type="EMBL" id="CAJVPZ010019272">
    <property type="protein sequence ID" value="CAG8693187.1"/>
    <property type="molecule type" value="Genomic_DNA"/>
</dbReference>
<evidence type="ECO:0000313" key="2">
    <source>
        <dbReference type="Proteomes" id="UP000789396"/>
    </source>
</evidence>